<gene>
    <name evidence="2" type="ORF">RRG08_012385</name>
</gene>
<keyword evidence="3" id="KW-1185">Reference proteome</keyword>
<sequence length="241" mass="26963">MAKNSNHFICFIFESENFSLSSVIIFVAASTFCIPLVYSAVIREADPRPWFDRGHHDRYTWSRELGDDYVVTETAYAPKGYSFVVMKSRDSEVLDHGYKRCTSYYDFTGTEPITVVTVKGPKEKRPCLVTDTELTYKMAMADLADRNGSTAATSLKPLKTLDGTIPALDLHGEQELFKHNPGIRAACRGRKVVDTRRGGGSAYSDNSRVVKVLLLDVVVNIVQLKAPSKKSSWRSNGFFDL</sequence>
<dbReference type="AlphaFoldDB" id="A0AAE1CYK9"/>
<evidence type="ECO:0000313" key="2">
    <source>
        <dbReference type="EMBL" id="KAK3745201.1"/>
    </source>
</evidence>
<evidence type="ECO:0000313" key="3">
    <source>
        <dbReference type="Proteomes" id="UP001283361"/>
    </source>
</evidence>
<dbReference type="EMBL" id="JAWDGP010006236">
    <property type="protein sequence ID" value="KAK3745201.1"/>
    <property type="molecule type" value="Genomic_DNA"/>
</dbReference>
<keyword evidence="1" id="KW-1133">Transmembrane helix</keyword>
<feature type="transmembrane region" description="Helical" evidence="1">
    <location>
        <begin position="20"/>
        <end position="41"/>
    </location>
</feature>
<keyword evidence="1" id="KW-0472">Membrane</keyword>
<dbReference type="Proteomes" id="UP001283361">
    <property type="component" value="Unassembled WGS sequence"/>
</dbReference>
<protein>
    <submittedName>
        <fullName evidence="2">Uncharacterized protein</fullName>
    </submittedName>
</protein>
<evidence type="ECO:0000256" key="1">
    <source>
        <dbReference type="SAM" id="Phobius"/>
    </source>
</evidence>
<organism evidence="2 3">
    <name type="scientific">Elysia crispata</name>
    <name type="common">lettuce slug</name>
    <dbReference type="NCBI Taxonomy" id="231223"/>
    <lineage>
        <taxon>Eukaryota</taxon>
        <taxon>Metazoa</taxon>
        <taxon>Spiralia</taxon>
        <taxon>Lophotrochozoa</taxon>
        <taxon>Mollusca</taxon>
        <taxon>Gastropoda</taxon>
        <taxon>Heterobranchia</taxon>
        <taxon>Euthyneura</taxon>
        <taxon>Panpulmonata</taxon>
        <taxon>Sacoglossa</taxon>
        <taxon>Placobranchoidea</taxon>
        <taxon>Plakobranchidae</taxon>
        <taxon>Elysia</taxon>
    </lineage>
</organism>
<proteinExistence type="predicted"/>
<reference evidence="2" key="1">
    <citation type="journal article" date="2023" name="G3 (Bethesda)">
        <title>A reference genome for the long-term kleptoplast-retaining sea slug Elysia crispata morphotype clarki.</title>
        <authorList>
            <person name="Eastman K.E."/>
            <person name="Pendleton A.L."/>
            <person name="Shaikh M.A."/>
            <person name="Suttiyut T."/>
            <person name="Ogas R."/>
            <person name="Tomko P."/>
            <person name="Gavelis G."/>
            <person name="Widhalm J.R."/>
            <person name="Wisecaver J.H."/>
        </authorList>
    </citation>
    <scope>NUCLEOTIDE SEQUENCE</scope>
    <source>
        <strain evidence="2">ECLA1</strain>
    </source>
</reference>
<comment type="caution">
    <text evidence="2">The sequence shown here is derived from an EMBL/GenBank/DDBJ whole genome shotgun (WGS) entry which is preliminary data.</text>
</comment>
<accession>A0AAE1CYK9</accession>
<keyword evidence="1" id="KW-0812">Transmembrane</keyword>
<name>A0AAE1CYK9_9GAST</name>